<proteinExistence type="predicted"/>
<dbReference type="AlphaFoldDB" id="A0A7C3PR69"/>
<feature type="chain" id="PRO_5027847598" evidence="1">
    <location>
        <begin position="27"/>
        <end position="299"/>
    </location>
</feature>
<dbReference type="EMBL" id="DSRU01000276">
    <property type="protein sequence ID" value="HFM99857.1"/>
    <property type="molecule type" value="Genomic_DNA"/>
</dbReference>
<sequence>MTHFTKSRIWIGLLSLLLCVAQPLHAEPLTPTAFAVSQKTAIATAQLLDKLAQLDVVYLGETHDRAADHQAQLEILQMLHQKQPRLIIAMEMFQRPYQAVLDRYLKGELSEAELVEQSQYKTRWGFDWEFYAPILRFAKAQQLPVIALNTPSEVTRKVARQGLESLTPTERRFIPPLSAIAIGPDAYRQRLQDVFEAIHQGKTNSMNFDYFFQAQVLWDETMAERIAQVQQQNPDALVVVLVGQGHLFFGDGIPQRVTRRRPMVKQATVLLNPAEEVQTELQPPIADYFWSTVPEAGSK</sequence>
<comment type="caution">
    <text evidence="3">The sequence shown here is derived from an EMBL/GenBank/DDBJ whole genome shotgun (WGS) entry which is preliminary data.</text>
</comment>
<dbReference type="Gene3D" id="3.40.50.11550">
    <property type="match status" value="1"/>
</dbReference>
<dbReference type="SUPFAM" id="SSF159501">
    <property type="entry name" value="EreA/ChaN-like"/>
    <property type="match status" value="1"/>
</dbReference>
<feature type="signal peptide" evidence="1">
    <location>
        <begin position="1"/>
        <end position="26"/>
    </location>
</feature>
<dbReference type="InterPro" id="IPR007314">
    <property type="entry name" value="Cofac_haem-bd_dom"/>
</dbReference>
<evidence type="ECO:0000259" key="2">
    <source>
        <dbReference type="Pfam" id="PF04187"/>
    </source>
</evidence>
<accession>A0A7C3PR69</accession>
<dbReference type="CDD" id="cd14727">
    <property type="entry name" value="ChanN-like"/>
    <property type="match status" value="1"/>
</dbReference>
<gene>
    <name evidence="3" type="ORF">ENR64_19305</name>
</gene>
<evidence type="ECO:0000256" key="1">
    <source>
        <dbReference type="SAM" id="SignalP"/>
    </source>
</evidence>
<dbReference type="Pfam" id="PF04187">
    <property type="entry name" value="Cofac_haem_bdg"/>
    <property type="match status" value="1"/>
</dbReference>
<feature type="domain" description="Haem-binding uptake Tiki superfamily ChaN" evidence="2">
    <location>
        <begin position="47"/>
        <end position="257"/>
    </location>
</feature>
<keyword evidence="1" id="KW-0732">Signal</keyword>
<name>A0A7C3PR69_9CYAN</name>
<protein>
    <submittedName>
        <fullName evidence="3">Iron-regulated protein</fullName>
    </submittedName>
</protein>
<reference evidence="3" key="1">
    <citation type="journal article" date="2020" name="mSystems">
        <title>Genome- and Community-Level Interaction Insights into Carbon Utilization and Element Cycling Functions of Hydrothermarchaeota in Hydrothermal Sediment.</title>
        <authorList>
            <person name="Zhou Z."/>
            <person name="Liu Y."/>
            <person name="Xu W."/>
            <person name="Pan J."/>
            <person name="Luo Z.H."/>
            <person name="Li M."/>
        </authorList>
    </citation>
    <scope>NUCLEOTIDE SEQUENCE [LARGE SCALE GENOMIC DNA]</scope>
    <source>
        <strain evidence="3">SpSt-418</strain>
    </source>
</reference>
<organism evidence="3">
    <name type="scientific">Oscillatoriales cyanobacterium SpSt-418</name>
    <dbReference type="NCBI Taxonomy" id="2282169"/>
    <lineage>
        <taxon>Bacteria</taxon>
        <taxon>Bacillati</taxon>
        <taxon>Cyanobacteriota</taxon>
        <taxon>Cyanophyceae</taxon>
        <taxon>Oscillatoriophycideae</taxon>
        <taxon>Oscillatoriales</taxon>
    </lineage>
</organism>
<evidence type="ECO:0000313" key="3">
    <source>
        <dbReference type="EMBL" id="HFM99857.1"/>
    </source>
</evidence>